<evidence type="ECO:0000313" key="9">
    <source>
        <dbReference type="Proteomes" id="UP000198649"/>
    </source>
</evidence>
<dbReference type="PANTHER" id="PTHR30349:SF41">
    <property type="entry name" value="INTEGRASE_RECOMBINASE PROTEIN MJ0367-RELATED"/>
    <property type="match status" value="1"/>
</dbReference>
<evidence type="ECO:0000256" key="5">
    <source>
        <dbReference type="PROSITE-ProRule" id="PRU01248"/>
    </source>
</evidence>
<dbReference type="InterPro" id="IPR044068">
    <property type="entry name" value="CB"/>
</dbReference>
<dbReference type="InterPro" id="IPR002104">
    <property type="entry name" value="Integrase_catalytic"/>
</dbReference>
<dbReference type="GO" id="GO:0003677">
    <property type="term" value="F:DNA binding"/>
    <property type="evidence" value="ECO:0007669"/>
    <property type="project" value="UniProtKB-UniRule"/>
</dbReference>
<proteinExistence type="inferred from homology"/>
<dbReference type="InterPro" id="IPR050090">
    <property type="entry name" value="Tyrosine_recombinase_XerCD"/>
</dbReference>
<feature type="domain" description="Core-binding (CB)" evidence="7">
    <location>
        <begin position="69"/>
        <end position="162"/>
    </location>
</feature>
<keyword evidence="9" id="KW-1185">Reference proteome</keyword>
<dbReference type="CDD" id="cd01189">
    <property type="entry name" value="INT_ICEBs1_C_like"/>
    <property type="match status" value="1"/>
</dbReference>
<keyword evidence="2" id="KW-0229">DNA integration</keyword>
<evidence type="ECO:0000256" key="3">
    <source>
        <dbReference type="ARBA" id="ARBA00023125"/>
    </source>
</evidence>
<dbReference type="Pfam" id="PF14657">
    <property type="entry name" value="Arm-DNA-bind_4"/>
    <property type="match status" value="1"/>
</dbReference>
<dbReference type="SUPFAM" id="SSF56349">
    <property type="entry name" value="DNA breaking-rejoining enzymes"/>
    <property type="match status" value="1"/>
</dbReference>
<dbReference type="Pfam" id="PF14659">
    <property type="entry name" value="Phage_int_SAM_3"/>
    <property type="match status" value="1"/>
</dbReference>
<organism evidence="8 9">
    <name type="scientific">Nocardioides psychrotolerans</name>
    <dbReference type="NCBI Taxonomy" id="1005945"/>
    <lineage>
        <taxon>Bacteria</taxon>
        <taxon>Bacillati</taxon>
        <taxon>Actinomycetota</taxon>
        <taxon>Actinomycetes</taxon>
        <taxon>Propionibacteriales</taxon>
        <taxon>Nocardioidaceae</taxon>
        <taxon>Nocardioides</taxon>
    </lineage>
</organism>
<dbReference type="InterPro" id="IPR010998">
    <property type="entry name" value="Integrase_recombinase_N"/>
</dbReference>
<dbReference type="Pfam" id="PF00589">
    <property type="entry name" value="Phage_integrase"/>
    <property type="match status" value="1"/>
</dbReference>
<dbReference type="RefSeq" id="WP_143099747.1">
    <property type="nucleotide sequence ID" value="NZ_BKAF01000036.1"/>
</dbReference>
<dbReference type="AlphaFoldDB" id="A0A1I3I7U0"/>
<dbReference type="PANTHER" id="PTHR30349">
    <property type="entry name" value="PHAGE INTEGRASE-RELATED"/>
    <property type="match status" value="1"/>
</dbReference>
<evidence type="ECO:0000256" key="2">
    <source>
        <dbReference type="ARBA" id="ARBA00022908"/>
    </source>
</evidence>
<reference evidence="8 9" key="1">
    <citation type="submission" date="2016-10" db="EMBL/GenBank/DDBJ databases">
        <authorList>
            <person name="de Groot N.N."/>
        </authorList>
    </citation>
    <scope>NUCLEOTIDE SEQUENCE [LARGE SCALE GENOMIC DNA]</scope>
    <source>
        <strain evidence="8 9">CGMCC 1.11156</strain>
    </source>
</reference>
<name>A0A1I3I7U0_9ACTN</name>
<dbReference type="STRING" id="1005945.SAMN05216561_108154"/>
<evidence type="ECO:0000259" key="6">
    <source>
        <dbReference type="PROSITE" id="PS51898"/>
    </source>
</evidence>
<evidence type="ECO:0000259" key="7">
    <source>
        <dbReference type="PROSITE" id="PS51900"/>
    </source>
</evidence>
<evidence type="ECO:0000256" key="1">
    <source>
        <dbReference type="ARBA" id="ARBA00008857"/>
    </source>
</evidence>
<dbReference type="PROSITE" id="PS51898">
    <property type="entry name" value="TYR_RECOMBINASE"/>
    <property type="match status" value="1"/>
</dbReference>
<comment type="similarity">
    <text evidence="1">Belongs to the 'phage' integrase family.</text>
</comment>
<sequence length="395" mass="43827">MSTTGRRGSVKQSANGSWFFIIDVPSRDLDANGKVKRKQTRRRGFKTRREAQAELTRTLGTLGTLTYVAPQNQTLAEFLTTTWLPAIEHTIKPLTFQAYRRMLRRHIIERAIGGMKLQQVDGPALNIHYALLLAGDGTYEALGATTVRNIATILHRAFRDAMRWQAVSRNPVEASDPPRPSVSPEMNTWTAGQLHTFLEVARDHRHAAAWWILGTTGMRRGEALGLRWSDIDLEKQQVKVQRALLTGEGGKMWSSPKTKAGKRVVSIDTETVALLRSHKARQNEEKLALGAGYVDDDLVTAQEDGQSVSPTRITEQFGRIFRRAGLPHIRLHDLRHTYATLALEAGINPKVVQEALGHSHVSVTLGIYSHVDQKMQASAAALLAAMRKAASEVAT</sequence>
<protein>
    <submittedName>
        <fullName evidence="8">Site-specific recombinase XerD</fullName>
    </submittedName>
</protein>
<gene>
    <name evidence="8" type="ORF">SAMN05216561_108154</name>
</gene>
<dbReference type="Gene3D" id="1.10.443.10">
    <property type="entry name" value="Intergrase catalytic core"/>
    <property type="match status" value="1"/>
</dbReference>
<evidence type="ECO:0000313" key="8">
    <source>
        <dbReference type="EMBL" id="SFI44064.1"/>
    </source>
</evidence>
<keyword evidence="4" id="KW-0233">DNA recombination</keyword>
<dbReference type="InterPro" id="IPR028259">
    <property type="entry name" value="AP2-like_int_N"/>
</dbReference>
<dbReference type="InterPro" id="IPR011010">
    <property type="entry name" value="DNA_brk_join_enz"/>
</dbReference>
<dbReference type="Gene3D" id="1.10.150.130">
    <property type="match status" value="1"/>
</dbReference>
<dbReference type="Proteomes" id="UP000198649">
    <property type="component" value="Unassembled WGS sequence"/>
</dbReference>
<dbReference type="PROSITE" id="PS51900">
    <property type="entry name" value="CB"/>
    <property type="match status" value="1"/>
</dbReference>
<evidence type="ECO:0000256" key="4">
    <source>
        <dbReference type="ARBA" id="ARBA00023172"/>
    </source>
</evidence>
<dbReference type="GO" id="GO:0006310">
    <property type="term" value="P:DNA recombination"/>
    <property type="evidence" value="ECO:0007669"/>
    <property type="project" value="UniProtKB-KW"/>
</dbReference>
<dbReference type="GO" id="GO:0015074">
    <property type="term" value="P:DNA integration"/>
    <property type="evidence" value="ECO:0007669"/>
    <property type="project" value="UniProtKB-KW"/>
</dbReference>
<feature type="domain" description="Tyr recombinase" evidence="6">
    <location>
        <begin position="184"/>
        <end position="381"/>
    </location>
</feature>
<dbReference type="OrthoDB" id="148546at2"/>
<dbReference type="InterPro" id="IPR004107">
    <property type="entry name" value="Integrase_SAM-like_N"/>
</dbReference>
<keyword evidence="3 5" id="KW-0238">DNA-binding</keyword>
<accession>A0A1I3I7U0</accession>
<dbReference type="InterPro" id="IPR013762">
    <property type="entry name" value="Integrase-like_cat_sf"/>
</dbReference>
<dbReference type="EMBL" id="FOQG01000008">
    <property type="protein sequence ID" value="SFI44064.1"/>
    <property type="molecule type" value="Genomic_DNA"/>
</dbReference>